<reference evidence="2" key="1">
    <citation type="submission" date="2021-02" db="EMBL/GenBank/DDBJ databases">
        <authorList>
            <person name="Dougan E. K."/>
            <person name="Rhodes N."/>
            <person name="Thang M."/>
            <person name="Chan C."/>
        </authorList>
    </citation>
    <scope>NUCLEOTIDE SEQUENCE</scope>
</reference>
<dbReference type="EMBL" id="CAJNNW010000027">
    <property type="protein sequence ID" value="CAE8622207.1"/>
    <property type="molecule type" value="Genomic_DNA"/>
</dbReference>
<feature type="domain" description="PPM-type phosphatase" evidence="1">
    <location>
        <begin position="60"/>
        <end position="394"/>
    </location>
</feature>
<dbReference type="Gene3D" id="3.60.40.10">
    <property type="entry name" value="PPM-type phosphatase domain"/>
    <property type="match status" value="1"/>
</dbReference>
<dbReference type="Proteomes" id="UP000626109">
    <property type="component" value="Unassembled WGS sequence"/>
</dbReference>
<proteinExistence type="predicted"/>
<comment type="caution">
    <text evidence="2">The sequence shown here is derived from an EMBL/GenBank/DDBJ whole genome shotgun (WGS) entry which is preliminary data.</text>
</comment>
<dbReference type="PROSITE" id="PS51746">
    <property type="entry name" value="PPM_2"/>
    <property type="match status" value="1"/>
</dbReference>
<name>A0A813G6C7_POLGL</name>
<gene>
    <name evidence="2" type="ORF">PGLA2088_LOCUS30</name>
</gene>
<evidence type="ECO:0000313" key="2">
    <source>
        <dbReference type="EMBL" id="CAE8622207.1"/>
    </source>
</evidence>
<evidence type="ECO:0000313" key="3">
    <source>
        <dbReference type="Proteomes" id="UP000626109"/>
    </source>
</evidence>
<dbReference type="SMART" id="SM00332">
    <property type="entry name" value="PP2Cc"/>
    <property type="match status" value="1"/>
</dbReference>
<accession>A0A813G6C7</accession>
<sequence length="394" mass="43510">MTCHHESAATVALAAVCEASCSRVSRFTRTAKAFGHLEATASRLPAGCAEIPPTQCPGTSFSVSVFQHMGDRKTQEDRFIVVPKLDPESPVQCAFFGVFDGTVGDFASENVKDLVVPQLVASANWQAARKAAAAGRPAEEQDNLLENAFRDMYRQADDALLARCAKYTQHYATCTSVTLLVVGDTLVFGHLGDSRIIVAKEDESGNRGQLIGEQMTEDHKPDLENERRRIEQCGGMVERLQNHSNKPFIRGGDFMMRKALGEQPMQLQYSRAFGAKDLKIFGLSNVPDVKIIRMGASPYRHVRFIILASDGLWDVLSSQQAAMIAQHAVEDGQSPAETLVRHALHEQARVKALRRHVVRQDFIKRELEDNATFGWNLHTFSPSLLVLSLACSCQ</sequence>
<dbReference type="InterPro" id="IPR001932">
    <property type="entry name" value="PPM-type_phosphatase-like_dom"/>
</dbReference>
<dbReference type="InterPro" id="IPR015655">
    <property type="entry name" value="PP2C"/>
</dbReference>
<dbReference type="InterPro" id="IPR036457">
    <property type="entry name" value="PPM-type-like_dom_sf"/>
</dbReference>
<dbReference type="AlphaFoldDB" id="A0A813G6C7"/>
<evidence type="ECO:0000259" key="1">
    <source>
        <dbReference type="PROSITE" id="PS51746"/>
    </source>
</evidence>
<dbReference type="Pfam" id="PF00481">
    <property type="entry name" value="PP2C"/>
    <property type="match status" value="1"/>
</dbReference>
<protein>
    <recommendedName>
        <fullName evidence="1">PPM-type phosphatase domain-containing protein</fullName>
    </recommendedName>
</protein>
<dbReference type="GO" id="GO:0004722">
    <property type="term" value="F:protein serine/threonine phosphatase activity"/>
    <property type="evidence" value="ECO:0007669"/>
    <property type="project" value="InterPro"/>
</dbReference>
<organism evidence="2 3">
    <name type="scientific">Polarella glacialis</name>
    <name type="common">Dinoflagellate</name>
    <dbReference type="NCBI Taxonomy" id="89957"/>
    <lineage>
        <taxon>Eukaryota</taxon>
        <taxon>Sar</taxon>
        <taxon>Alveolata</taxon>
        <taxon>Dinophyceae</taxon>
        <taxon>Suessiales</taxon>
        <taxon>Suessiaceae</taxon>
        <taxon>Polarella</taxon>
    </lineage>
</organism>
<dbReference type="SUPFAM" id="SSF81606">
    <property type="entry name" value="PP2C-like"/>
    <property type="match status" value="1"/>
</dbReference>
<dbReference type="PANTHER" id="PTHR47992">
    <property type="entry name" value="PROTEIN PHOSPHATASE"/>
    <property type="match status" value="1"/>
</dbReference>
<dbReference type="CDD" id="cd00143">
    <property type="entry name" value="PP2Cc"/>
    <property type="match status" value="1"/>
</dbReference>